<dbReference type="EMBL" id="JABFTP020000185">
    <property type="protein sequence ID" value="KAL3285812.1"/>
    <property type="molecule type" value="Genomic_DNA"/>
</dbReference>
<keyword evidence="3" id="KW-1185">Reference proteome</keyword>
<accession>A0ABD2P5B3</accession>
<organism evidence="2 3">
    <name type="scientific">Cryptolaemus montrouzieri</name>
    <dbReference type="NCBI Taxonomy" id="559131"/>
    <lineage>
        <taxon>Eukaryota</taxon>
        <taxon>Metazoa</taxon>
        <taxon>Ecdysozoa</taxon>
        <taxon>Arthropoda</taxon>
        <taxon>Hexapoda</taxon>
        <taxon>Insecta</taxon>
        <taxon>Pterygota</taxon>
        <taxon>Neoptera</taxon>
        <taxon>Endopterygota</taxon>
        <taxon>Coleoptera</taxon>
        <taxon>Polyphaga</taxon>
        <taxon>Cucujiformia</taxon>
        <taxon>Coccinelloidea</taxon>
        <taxon>Coccinellidae</taxon>
        <taxon>Scymninae</taxon>
        <taxon>Scymnini</taxon>
        <taxon>Cryptolaemus</taxon>
    </lineage>
</organism>
<dbReference type="Proteomes" id="UP001516400">
    <property type="component" value="Unassembled WGS sequence"/>
</dbReference>
<comment type="caution">
    <text evidence="2">The sequence shown here is derived from an EMBL/GenBank/DDBJ whole genome shotgun (WGS) entry which is preliminary data.</text>
</comment>
<name>A0ABD2P5B3_9CUCU</name>
<feature type="region of interest" description="Disordered" evidence="1">
    <location>
        <begin position="16"/>
        <end position="88"/>
    </location>
</feature>
<sequence length="88" mass="9511">MLTGLNLNDILVLLDEGNSDDDSNQNSHVDVILMPPSTENGEVTDKDSGDEDQVRPSNLPGSQLSAPEETYSDNRNGDDEFDSEDAVS</sequence>
<protein>
    <submittedName>
        <fullName evidence="2">Uncharacterized protein</fullName>
    </submittedName>
</protein>
<evidence type="ECO:0000313" key="3">
    <source>
        <dbReference type="Proteomes" id="UP001516400"/>
    </source>
</evidence>
<feature type="compositionally biased region" description="Polar residues" evidence="1">
    <location>
        <begin position="55"/>
        <end position="65"/>
    </location>
</feature>
<reference evidence="2 3" key="1">
    <citation type="journal article" date="2021" name="BMC Biol.">
        <title>Horizontally acquired antibacterial genes associated with adaptive radiation of ladybird beetles.</title>
        <authorList>
            <person name="Li H.S."/>
            <person name="Tang X.F."/>
            <person name="Huang Y.H."/>
            <person name="Xu Z.Y."/>
            <person name="Chen M.L."/>
            <person name="Du X.Y."/>
            <person name="Qiu B.Y."/>
            <person name="Chen P.T."/>
            <person name="Zhang W."/>
            <person name="Slipinski A."/>
            <person name="Escalona H.E."/>
            <person name="Waterhouse R.M."/>
            <person name="Zwick A."/>
            <person name="Pang H."/>
        </authorList>
    </citation>
    <scope>NUCLEOTIDE SEQUENCE [LARGE SCALE GENOMIC DNA]</scope>
    <source>
        <strain evidence="2">SYSU2018</strain>
    </source>
</reference>
<evidence type="ECO:0000256" key="1">
    <source>
        <dbReference type="SAM" id="MobiDB-lite"/>
    </source>
</evidence>
<gene>
    <name evidence="2" type="ORF">HHI36_000334</name>
</gene>
<dbReference type="AlphaFoldDB" id="A0ABD2P5B3"/>
<evidence type="ECO:0000313" key="2">
    <source>
        <dbReference type="EMBL" id="KAL3285812.1"/>
    </source>
</evidence>
<proteinExistence type="predicted"/>
<feature type="compositionally biased region" description="Acidic residues" evidence="1">
    <location>
        <begin position="79"/>
        <end position="88"/>
    </location>
</feature>